<reference evidence="8 9" key="1">
    <citation type="submission" date="2020-08" db="EMBL/GenBank/DDBJ databases">
        <title>Sequencing the genomes of 1000 actinobacteria strains.</title>
        <authorList>
            <person name="Klenk H.-P."/>
        </authorList>
    </citation>
    <scope>NUCLEOTIDE SEQUENCE [LARGE SCALE GENOMIC DNA]</scope>
    <source>
        <strain evidence="8 9">DSM 44551</strain>
    </source>
</reference>
<keyword evidence="1" id="KW-0001">2Fe-2S</keyword>
<dbReference type="PROSITE" id="PS51300">
    <property type="entry name" value="NIRD"/>
    <property type="match status" value="1"/>
</dbReference>
<accession>A0A7W8QJ52</accession>
<dbReference type="CDD" id="cd03529">
    <property type="entry name" value="Rieske_NirD"/>
    <property type="match status" value="1"/>
</dbReference>
<proteinExistence type="predicted"/>
<comment type="caution">
    <text evidence="8">The sequence shown here is derived from an EMBL/GenBank/DDBJ whole genome shotgun (WGS) entry which is preliminary data.</text>
</comment>
<dbReference type="GO" id="GO:0042128">
    <property type="term" value="P:nitrate assimilation"/>
    <property type="evidence" value="ECO:0007669"/>
    <property type="project" value="UniProtKB-KW"/>
</dbReference>
<dbReference type="PANTHER" id="PTHR40562">
    <property type="match status" value="1"/>
</dbReference>
<evidence type="ECO:0000256" key="6">
    <source>
        <dbReference type="ARBA" id="ARBA00023063"/>
    </source>
</evidence>
<dbReference type="GO" id="GO:0106316">
    <property type="term" value="F:nitrite reductase (NADH) activity"/>
    <property type="evidence" value="ECO:0007669"/>
    <property type="project" value="UniProtKB-EC"/>
</dbReference>
<keyword evidence="5" id="KW-0411">Iron-sulfur</keyword>
<sequence length="125" mass="13185">MTAPTTAPAPSRTAAPAWVPACPSHRLQPERGVAVLLPGGAQAALFRTHDGALYALDNTDPFTGAAVLSRGIVGDRAGEPTLASPMLKHRFALRTGASLDDPEVRLATYPVREHDGRVYVAARPH</sequence>
<dbReference type="InterPro" id="IPR017881">
    <property type="entry name" value="NirD"/>
</dbReference>
<name>A0A7W8QJ52_9ACTN</name>
<dbReference type="Pfam" id="PF13806">
    <property type="entry name" value="Rieske_2"/>
    <property type="match status" value="1"/>
</dbReference>
<dbReference type="Proteomes" id="UP000572635">
    <property type="component" value="Unassembled WGS sequence"/>
</dbReference>
<gene>
    <name evidence="8" type="ORF">HDA36_000764</name>
</gene>
<keyword evidence="2" id="KW-0479">Metal-binding</keyword>
<dbReference type="PANTHER" id="PTHR40562:SF1">
    <property type="entry name" value="NITRITE REDUCTASE (NADH) SMALL SUBUNIT"/>
    <property type="match status" value="1"/>
</dbReference>
<organism evidence="8 9">
    <name type="scientific">Nocardiopsis composta</name>
    <dbReference type="NCBI Taxonomy" id="157465"/>
    <lineage>
        <taxon>Bacteria</taxon>
        <taxon>Bacillati</taxon>
        <taxon>Actinomycetota</taxon>
        <taxon>Actinomycetes</taxon>
        <taxon>Streptosporangiales</taxon>
        <taxon>Nocardiopsidaceae</taxon>
        <taxon>Nocardiopsis</taxon>
    </lineage>
</organism>
<evidence type="ECO:0000259" key="7">
    <source>
        <dbReference type="PROSITE" id="PS51296"/>
    </source>
</evidence>
<dbReference type="RefSeq" id="WP_184388733.1">
    <property type="nucleotide sequence ID" value="NZ_BAAAJD010000020.1"/>
</dbReference>
<dbReference type="SUPFAM" id="SSF50022">
    <property type="entry name" value="ISP domain"/>
    <property type="match status" value="1"/>
</dbReference>
<evidence type="ECO:0000256" key="1">
    <source>
        <dbReference type="ARBA" id="ARBA00022714"/>
    </source>
</evidence>
<evidence type="ECO:0000313" key="9">
    <source>
        <dbReference type="Proteomes" id="UP000572635"/>
    </source>
</evidence>
<dbReference type="EMBL" id="JACHDB010000001">
    <property type="protein sequence ID" value="MBB5430680.1"/>
    <property type="molecule type" value="Genomic_DNA"/>
</dbReference>
<keyword evidence="4" id="KW-0408">Iron</keyword>
<dbReference type="GO" id="GO:0016705">
    <property type="term" value="F:oxidoreductase activity, acting on paired donors, with incorporation or reduction of molecular oxygen"/>
    <property type="evidence" value="ECO:0007669"/>
    <property type="project" value="UniProtKB-ARBA"/>
</dbReference>
<dbReference type="AlphaFoldDB" id="A0A7W8QJ52"/>
<dbReference type="PROSITE" id="PS51296">
    <property type="entry name" value="RIESKE"/>
    <property type="match status" value="1"/>
</dbReference>
<evidence type="ECO:0000313" key="8">
    <source>
        <dbReference type="EMBL" id="MBB5430680.1"/>
    </source>
</evidence>
<dbReference type="EC" id="1.7.1.15" evidence="8"/>
<dbReference type="GO" id="GO:0051537">
    <property type="term" value="F:2 iron, 2 sulfur cluster binding"/>
    <property type="evidence" value="ECO:0007669"/>
    <property type="project" value="UniProtKB-KW"/>
</dbReference>
<protein>
    <submittedName>
        <fullName evidence="8">Nitrite reductase (NADH) small subunit</fullName>
        <ecNumber evidence="8">1.7.1.15</ecNumber>
    </submittedName>
</protein>
<dbReference type="GO" id="GO:0046872">
    <property type="term" value="F:metal ion binding"/>
    <property type="evidence" value="ECO:0007669"/>
    <property type="project" value="UniProtKB-KW"/>
</dbReference>
<dbReference type="InterPro" id="IPR012748">
    <property type="entry name" value="Rieske-like_NirD"/>
</dbReference>
<evidence type="ECO:0000256" key="2">
    <source>
        <dbReference type="ARBA" id="ARBA00022723"/>
    </source>
</evidence>
<feature type="domain" description="Rieske" evidence="7">
    <location>
        <begin position="19"/>
        <end position="120"/>
    </location>
</feature>
<evidence type="ECO:0000256" key="3">
    <source>
        <dbReference type="ARBA" id="ARBA00023002"/>
    </source>
</evidence>
<evidence type="ECO:0000256" key="4">
    <source>
        <dbReference type="ARBA" id="ARBA00023004"/>
    </source>
</evidence>
<evidence type="ECO:0000256" key="5">
    <source>
        <dbReference type="ARBA" id="ARBA00023014"/>
    </source>
</evidence>
<dbReference type="NCBIfam" id="TIGR02378">
    <property type="entry name" value="nirD_assim_sml"/>
    <property type="match status" value="1"/>
</dbReference>
<dbReference type="Gene3D" id="2.102.10.10">
    <property type="entry name" value="Rieske [2Fe-2S] iron-sulphur domain"/>
    <property type="match status" value="1"/>
</dbReference>
<keyword evidence="3 8" id="KW-0560">Oxidoreductase</keyword>
<keyword evidence="6" id="KW-0534">Nitrate assimilation</keyword>
<dbReference type="InterPro" id="IPR017941">
    <property type="entry name" value="Rieske_2Fe-2S"/>
</dbReference>
<keyword evidence="9" id="KW-1185">Reference proteome</keyword>
<dbReference type="GO" id="GO:0004497">
    <property type="term" value="F:monooxygenase activity"/>
    <property type="evidence" value="ECO:0007669"/>
    <property type="project" value="UniProtKB-ARBA"/>
</dbReference>
<dbReference type="InterPro" id="IPR036922">
    <property type="entry name" value="Rieske_2Fe-2S_sf"/>
</dbReference>